<dbReference type="GO" id="GO:0005739">
    <property type="term" value="C:mitochondrion"/>
    <property type="evidence" value="ECO:0007669"/>
    <property type="project" value="TreeGrafter"/>
</dbReference>
<dbReference type="InterPro" id="IPR029063">
    <property type="entry name" value="SAM-dependent_MTases_sf"/>
</dbReference>
<dbReference type="SUPFAM" id="SSF53335">
    <property type="entry name" value="S-adenosyl-L-methionine-dependent methyltransferases"/>
    <property type="match status" value="1"/>
</dbReference>
<dbReference type="InterPro" id="IPR013216">
    <property type="entry name" value="Methyltransf_11"/>
</dbReference>
<feature type="region of interest" description="Disordered" evidence="3">
    <location>
        <begin position="279"/>
        <end position="319"/>
    </location>
</feature>
<evidence type="ECO:0000259" key="4">
    <source>
        <dbReference type="Pfam" id="PF08241"/>
    </source>
</evidence>
<evidence type="ECO:0000256" key="3">
    <source>
        <dbReference type="SAM" id="MobiDB-lite"/>
    </source>
</evidence>
<dbReference type="EMBL" id="BNCP01000007">
    <property type="protein sequence ID" value="GIL75539.1"/>
    <property type="molecule type" value="Genomic_DNA"/>
</dbReference>
<keyword evidence="1" id="KW-0489">Methyltransferase</keyword>
<evidence type="ECO:0000313" key="7">
    <source>
        <dbReference type="Proteomes" id="UP000747110"/>
    </source>
</evidence>
<name>A0A8J4C6C4_9CHLO</name>
<dbReference type="Proteomes" id="UP000722791">
    <property type="component" value="Unassembled WGS sequence"/>
</dbReference>
<dbReference type="InterPro" id="IPR050602">
    <property type="entry name" value="Malonyl-ACP_OMT"/>
</dbReference>
<feature type="compositionally biased region" description="Pro residues" evidence="3">
    <location>
        <begin position="645"/>
        <end position="654"/>
    </location>
</feature>
<protein>
    <recommendedName>
        <fullName evidence="4">Methyltransferase type 11 domain-containing protein</fullName>
    </recommendedName>
</protein>
<dbReference type="Pfam" id="PF08241">
    <property type="entry name" value="Methyltransf_11"/>
    <property type="match status" value="1"/>
</dbReference>
<dbReference type="OrthoDB" id="264785at2759"/>
<dbReference type="PANTHER" id="PTHR13090">
    <property type="entry name" value="ARGININE-HYDROXYLASE NDUFAF5, MITOCHONDRIAL"/>
    <property type="match status" value="1"/>
</dbReference>
<evidence type="ECO:0000313" key="6">
    <source>
        <dbReference type="EMBL" id="GIM11631.1"/>
    </source>
</evidence>
<dbReference type="GO" id="GO:0032259">
    <property type="term" value="P:methylation"/>
    <property type="evidence" value="ECO:0007669"/>
    <property type="project" value="UniProtKB-KW"/>
</dbReference>
<dbReference type="Proteomes" id="UP000747110">
    <property type="component" value="Unassembled WGS sequence"/>
</dbReference>
<evidence type="ECO:0000313" key="5">
    <source>
        <dbReference type="EMBL" id="GIL75539.1"/>
    </source>
</evidence>
<dbReference type="GO" id="GO:0008757">
    <property type="term" value="F:S-adenosylmethionine-dependent methyltransferase activity"/>
    <property type="evidence" value="ECO:0007669"/>
    <property type="project" value="InterPro"/>
</dbReference>
<keyword evidence="2" id="KW-0808">Transferase</keyword>
<dbReference type="AlphaFoldDB" id="A0A8J4C6C4"/>
<dbReference type="Gene3D" id="3.40.50.150">
    <property type="entry name" value="Vaccinia Virus protein VP39"/>
    <property type="match status" value="1"/>
</dbReference>
<comment type="caution">
    <text evidence="5">The sequence shown here is derived from an EMBL/GenBank/DDBJ whole genome shotgun (WGS) entry which is preliminary data.</text>
</comment>
<evidence type="ECO:0000256" key="2">
    <source>
        <dbReference type="ARBA" id="ARBA00022679"/>
    </source>
</evidence>
<dbReference type="CDD" id="cd02440">
    <property type="entry name" value="AdoMet_MTases"/>
    <property type="match status" value="1"/>
</dbReference>
<sequence length="654" mass="69134">MTATNAASNLSSLAAAAAAASGSHVSRVARIPACMRMETLLRPALQVVVRAPAGAPTVAPNFPLGCRIQETSSVISLGPPHSAVDSASSCGNGVVSGRSGMANVSGSTSPQELAEHGCDAQPGVSSAWRLAGGWRDGERKEISVRHGREESGTRGGPSFACHWSWRDIERGGCGCRGSGHKNSRATPISTLPYCSSSWVVDSPGWTSSAAAATSPNGGNLLHRCCDGDDVAGHRSTCVTSAEWRGLGTGPRWSGRYSGLCPAAPLPQWGSVRHFHRRSSKSSSGRVSVKHESWESLRQPQHLSRQYRTSPRDDEGLGPPMDVFDRQVKALHRNRSAALVDSADPLLTAVSERLLDRLEDCRRSFPTAVVLGGAALPVLHQLAGGRAGVERVLVVDTSQDMLDRVKREEAESRSRPGARPWPRLLCVRGDEEHLPLKPNSVDLIISCLGLHWVNDLPGAMAQCRMALVPDGLFLAALLGGDTLQELRISCALAQMERQGGVSAVVSPLAQVRDAGNLLTRADLRLPAVDVDRFRIGYPSALDLVQHLRALGESNAAVNRRRAMSRDSALAAAAVYHTMFGSPENGGSVSATFEVIFMTGWAPAANQPKAAKRGSATVSFQELADGLVQGGAAVGGTAEEGIQEPLSGPPQPPQEK</sequence>
<reference evidence="5" key="1">
    <citation type="journal article" date="2021" name="Proc. Natl. Acad. Sci. U.S.A.">
        <title>Three genomes in the algal genus Volvox reveal the fate of a haploid sex-determining region after a transition to homothallism.</title>
        <authorList>
            <person name="Yamamoto K."/>
            <person name="Hamaji T."/>
            <person name="Kawai-Toyooka H."/>
            <person name="Matsuzaki R."/>
            <person name="Takahashi F."/>
            <person name="Nishimura Y."/>
            <person name="Kawachi M."/>
            <person name="Noguchi H."/>
            <person name="Minakuchi Y."/>
            <person name="Umen J.G."/>
            <person name="Toyoda A."/>
            <person name="Nozaki H."/>
        </authorList>
    </citation>
    <scope>NUCLEOTIDE SEQUENCE</scope>
    <source>
        <strain evidence="6">NIES-3785</strain>
        <strain evidence="5">NIES-3786</strain>
    </source>
</reference>
<proteinExistence type="predicted"/>
<gene>
    <name evidence="5" type="ORF">Vretifemale_5304</name>
    <name evidence="6" type="ORF">Vretimale_15108</name>
</gene>
<organism evidence="5 7">
    <name type="scientific">Volvox reticuliferus</name>
    <dbReference type="NCBI Taxonomy" id="1737510"/>
    <lineage>
        <taxon>Eukaryota</taxon>
        <taxon>Viridiplantae</taxon>
        <taxon>Chlorophyta</taxon>
        <taxon>core chlorophytes</taxon>
        <taxon>Chlorophyceae</taxon>
        <taxon>CS clade</taxon>
        <taxon>Chlamydomonadales</taxon>
        <taxon>Volvocaceae</taxon>
        <taxon>Volvox</taxon>
    </lineage>
</organism>
<dbReference type="EMBL" id="BNCQ01000040">
    <property type="protein sequence ID" value="GIM11631.1"/>
    <property type="molecule type" value="Genomic_DNA"/>
</dbReference>
<feature type="region of interest" description="Disordered" evidence="3">
    <location>
        <begin position="629"/>
        <end position="654"/>
    </location>
</feature>
<feature type="compositionally biased region" description="Polar residues" evidence="3">
    <location>
        <begin position="295"/>
        <end position="308"/>
    </location>
</feature>
<accession>A0A8J4C6C4</accession>
<evidence type="ECO:0000256" key="1">
    <source>
        <dbReference type="ARBA" id="ARBA00022603"/>
    </source>
</evidence>
<feature type="domain" description="Methyltransferase type 11" evidence="4">
    <location>
        <begin position="385"/>
        <end position="473"/>
    </location>
</feature>
<dbReference type="PANTHER" id="PTHR13090:SF1">
    <property type="entry name" value="ARGININE-HYDROXYLASE NDUFAF5, MITOCHONDRIAL"/>
    <property type="match status" value="1"/>
</dbReference>
<dbReference type="GO" id="GO:0032981">
    <property type="term" value="P:mitochondrial respiratory chain complex I assembly"/>
    <property type="evidence" value="ECO:0007669"/>
    <property type="project" value="TreeGrafter"/>
</dbReference>
<keyword evidence="7" id="KW-1185">Reference proteome</keyword>